<comment type="similarity">
    <text evidence="1 2">Belongs to the anti-sigma-factor antagonist family.</text>
</comment>
<comment type="caution">
    <text evidence="4">The sequence shown here is derived from an EMBL/GenBank/DDBJ whole genome shotgun (WGS) entry which is preliminary data.</text>
</comment>
<organism evidence="4 5">
    <name type="scientific">Keratinibaculum paraultunense</name>
    <dbReference type="NCBI Taxonomy" id="1278232"/>
    <lineage>
        <taxon>Bacteria</taxon>
        <taxon>Bacillati</taxon>
        <taxon>Bacillota</taxon>
        <taxon>Tissierellia</taxon>
        <taxon>Tissierellales</taxon>
        <taxon>Tepidimicrobiaceae</taxon>
        <taxon>Keratinibaculum</taxon>
    </lineage>
</organism>
<dbReference type="EMBL" id="SMAE01000013">
    <property type="protein sequence ID" value="TCS86920.1"/>
    <property type="molecule type" value="Genomic_DNA"/>
</dbReference>
<proteinExistence type="inferred from homology"/>
<accession>A0A4R3KQX2</accession>
<evidence type="ECO:0000259" key="3">
    <source>
        <dbReference type="PROSITE" id="PS50801"/>
    </source>
</evidence>
<name>A0A4R3KQX2_9FIRM</name>
<protein>
    <recommendedName>
        <fullName evidence="2">Anti-sigma factor antagonist</fullName>
    </recommendedName>
</protein>
<dbReference type="PANTHER" id="PTHR33495">
    <property type="entry name" value="ANTI-SIGMA FACTOR ANTAGONIST TM_1081-RELATED-RELATED"/>
    <property type="match status" value="1"/>
</dbReference>
<dbReference type="InterPro" id="IPR003658">
    <property type="entry name" value="Anti-sigma_ant"/>
</dbReference>
<dbReference type="RefSeq" id="WP_132029224.1">
    <property type="nucleotide sequence ID" value="NZ_CP068564.1"/>
</dbReference>
<dbReference type="CDD" id="cd07043">
    <property type="entry name" value="STAS_anti-anti-sigma_factors"/>
    <property type="match status" value="1"/>
</dbReference>
<evidence type="ECO:0000313" key="4">
    <source>
        <dbReference type="EMBL" id="TCS86920.1"/>
    </source>
</evidence>
<dbReference type="InterPro" id="IPR036513">
    <property type="entry name" value="STAS_dom_sf"/>
</dbReference>
<evidence type="ECO:0000256" key="2">
    <source>
        <dbReference type="RuleBase" id="RU003749"/>
    </source>
</evidence>
<dbReference type="Gene3D" id="3.30.750.24">
    <property type="entry name" value="STAS domain"/>
    <property type="match status" value="1"/>
</dbReference>
<keyword evidence="5" id="KW-1185">Reference proteome</keyword>
<dbReference type="GO" id="GO:0043856">
    <property type="term" value="F:anti-sigma factor antagonist activity"/>
    <property type="evidence" value="ECO:0007669"/>
    <property type="project" value="InterPro"/>
</dbReference>
<gene>
    <name evidence="4" type="ORF">EDD65_1133</name>
</gene>
<dbReference type="Proteomes" id="UP000294567">
    <property type="component" value="Unassembled WGS sequence"/>
</dbReference>
<reference evidence="4 5" key="1">
    <citation type="submission" date="2019-03" db="EMBL/GenBank/DDBJ databases">
        <title>Genomic Encyclopedia of Type Strains, Phase IV (KMG-IV): sequencing the most valuable type-strain genomes for metagenomic binning, comparative biology and taxonomic classification.</title>
        <authorList>
            <person name="Goeker M."/>
        </authorList>
    </citation>
    <scope>NUCLEOTIDE SEQUENCE [LARGE SCALE GENOMIC DNA]</scope>
    <source>
        <strain evidence="4 5">DSM 26752</strain>
    </source>
</reference>
<dbReference type="Pfam" id="PF01740">
    <property type="entry name" value="STAS"/>
    <property type="match status" value="1"/>
</dbReference>
<dbReference type="InterPro" id="IPR002645">
    <property type="entry name" value="STAS_dom"/>
</dbReference>
<dbReference type="NCBIfam" id="TIGR00377">
    <property type="entry name" value="ant_ant_sig"/>
    <property type="match status" value="1"/>
</dbReference>
<sequence length="105" mass="12149">MSLDIDVKFNEDNNSWVVYLKGELDIYTSPELKETLIDALDKKDGNIIINGKNLDYVDSTGLGVLISILKRVREKDNNVYLQNIKPNIRKLFDITKLDKVFIFKE</sequence>
<evidence type="ECO:0000256" key="1">
    <source>
        <dbReference type="ARBA" id="ARBA00009013"/>
    </source>
</evidence>
<dbReference type="PANTHER" id="PTHR33495:SF2">
    <property type="entry name" value="ANTI-SIGMA FACTOR ANTAGONIST TM_1081-RELATED"/>
    <property type="match status" value="1"/>
</dbReference>
<dbReference type="OrthoDB" id="9793697at2"/>
<dbReference type="AlphaFoldDB" id="A0A4R3KQX2"/>
<dbReference type="PROSITE" id="PS50801">
    <property type="entry name" value="STAS"/>
    <property type="match status" value="1"/>
</dbReference>
<feature type="domain" description="STAS" evidence="3">
    <location>
        <begin position="5"/>
        <end position="105"/>
    </location>
</feature>
<evidence type="ECO:0000313" key="5">
    <source>
        <dbReference type="Proteomes" id="UP000294567"/>
    </source>
</evidence>
<dbReference type="SUPFAM" id="SSF52091">
    <property type="entry name" value="SpoIIaa-like"/>
    <property type="match status" value="1"/>
</dbReference>